<organism evidence="2 3">
    <name type="scientific">Symbiodinium natans</name>
    <dbReference type="NCBI Taxonomy" id="878477"/>
    <lineage>
        <taxon>Eukaryota</taxon>
        <taxon>Sar</taxon>
        <taxon>Alveolata</taxon>
        <taxon>Dinophyceae</taxon>
        <taxon>Suessiales</taxon>
        <taxon>Symbiodiniaceae</taxon>
        <taxon>Symbiodinium</taxon>
    </lineage>
</organism>
<evidence type="ECO:0000313" key="3">
    <source>
        <dbReference type="Proteomes" id="UP000604046"/>
    </source>
</evidence>
<name>A0A812KPT4_9DINO</name>
<accession>A0A812KPT4</accession>
<dbReference type="Proteomes" id="UP000604046">
    <property type="component" value="Unassembled WGS sequence"/>
</dbReference>
<reference evidence="2" key="1">
    <citation type="submission" date="2021-02" db="EMBL/GenBank/DDBJ databases">
        <authorList>
            <person name="Dougan E. K."/>
            <person name="Rhodes N."/>
            <person name="Thang M."/>
            <person name="Chan C."/>
        </authorList>
    </citation>
    <scope>NUCLEOTIDE SEQUENCE</scope>
</reference>
<keyword evidence="3" id="KW-1185">Reference proteome</keyword>
<sequence>MIQKHVVSYFPRFSARFPRLDTLTQRGCHYCAERLAYDHCFHRNIGYMDWAFILSSFDAYAAMPSLPSLPQGHLGSQELLALPGAVLDMAQNAEAKAKQPVCVLYVQEVKFGGPRHSSDHLALAFEWRSNKTHSSPYFRGTNMVALDGSAIYSSVHRPTCRHGTTSDVFALSTLRFNHYVDAFSKRCRDCHVRDDSIFASIQGAADLQRLEAAAKLAGHSFPMDARSDEPRVADREKADSVDVPE</sequence>
<comment type="caution">
    <text evidence="2">The sequence shown here is derived from an EMBL/GenBank/DDBJ whole genome shotgun (WGS) entry which is preliminary data.</text>
</comment>
<feature type="region of interest" description="Disordered" evidence="1">
    <location>
        <begin position="221"/>
        <end position="245"/>
    </location>
</feature>
<dbReference type="AlphaFoldDB" id="A0A812KPT4"/>
<feature type="compositionally biased region" description="Basic and acidic residues" evidence="1">
    <location>
        <begin position="225"/>
        <end position="245"/>
    </location>
</feature>
<dbReference type="OrthoDB" id="10508693at2759"/>
<protein>
    <submittedName>
        <fullName evidence="2">Uncharacterized protein</fullName>
    </submittedName>
</protein>
<evidence type="ECO:0000256" key="1">
    <source>
        <dbReference type="SAM" id="MobiDB-lite"/>
    </source>
</evidence>
<evidence type="ECO:0000313" key="2">
    <source>
        <dbReference type="EMBL" id="CAE7234126.1"/>
    </source>
</evidence>
<gene>
    <name evidence="2" type="ORF">SNAT2548_LOCUS9847</name>
</gene>
<dbReference type="EMBL" id="CAJNDS010000788">
    <property type="protein sequence ID" value="CAE7234126.1"/>
    <property type="molecule type" value="Genomic_DNA"/>
</dbReference>
<proteinExistence type="predicted"/>